<keyword evidence="2" id="KW-1185">Reference proteome</keyword>
<reference evidence="1 2" key="1">
    <citation type="submission" date="2019-05" db="EMBL/GenBank/DDBJ databases">
        <title>Another draft genome of Portunus trituberculatus and its Hox gene families provides insights of decapod evolution.</title>
        <authorList>
            <person name="Jeong J.-H."/>
            <person name="Song I."/>
            <person name="Kim S."/>
            <person name="Choi T."/>
            <person name="Kim D."/>
            <person name="Ryu S."/>
            <person name="Kim W."/>
        </authorList>
    </citation>
    <scope>NUCLEOTIDE SEQUENCE [LARGE SCALE GENOMIC DNA]</scope>
    <source>
        <tissue evidence="1">Muscle</tissue>
    </source>
</reference>
<evidence type="ECO:0000313" key="1">
    <source>
        <dbReference type="EMBL" id="MPC33637.1"/>
    </source>
</evidence>
<dbReference type="Proteomes" id="UP000324222">
    <property type="component" value="Unassembled WGS sequence"/>
</dbReference>
<organism evidence="1 2">
    <name type="scientific">Portunus trituberculatus</name>
    <name type="common">Swimming crab</name>
    <name type="synonym">Neptunus trituberculatus</name>
    <dbReference type="NCBI Taxonomy" id="210409"/>
    <lineage>
        <taxon>Eukaryota</taxon>
        <taxon>Metazoa</taxon>
        <taxon>Ecdysozoa</taxon>
        <taxon>Arthropoda</taxon>
        <taxon>Crustacea</taxon>
        <taxon>Multicrustacea</taxon>
        <taxon>Malacostraca</taxon>
        <taxon>Eumalacostraca</taxon>
        <taxon>Eucarida</taxon>
        <taxon>Decapoda</taxon>
        <taxon>Pleocyemata</taxon>
        <taxon>Brachyura</taxon>
        <taxon>Eubrachyura</taxon>
        <taxon>Portunoidea</taxon>
        <taxon>Portunidae</taxon>
        <taxon>Portuninae</taxon>
        <taxon>Portunus</taxon>
    </lineage>
</organism>
<comment type="caution">
    <text evidence="1">The sequence shown here is derived from an EMBL/GenBank/DDBJ whole genome shotgun (WGS) entry which is preliminary data.</text>
</comment>
<protein>
    <submittedName>
        <fullName evidence="1">Uncharacterized protein</fullName>
    </submittedName>
</protein>
<evidence type="ECO:0000313" key="2">
    <source>
        <dbReference type="Proteomes" id="UP000324222"/>
    </source>
</evidence>
<sequence length="70" mass="7955">MKLKLTIQQASTHYGFLDEAEEEQLKEEKREYCLASLHQYSRAVSACTTSAPRQHQILCLTAHTVYRAAG</sequence>
<name>A0A5B7EK70_PORTR</name>
<dbReference type="AlphaFoldDB" id="A0A5B7EK70"/>
<accession>A0A5B7EK70</accession>
<dbReference type="EMBL" id="VSRR010002874">
    <property type="protein sequence ID" value="MPC33637.1"/>
    <property type="molecule type" value="Genomic_DNA"/>
</dbReference>
<proteinExistence type="predicted"/>
<gene>
    <name evidence="1" type="ORF">E2C01_026992</name>
</gene>